<dbReference type="Pfam" id="PF04276">
    <property type="entry name" value="DUF443"/>
    <property type="match status" value="1"/>
</dbReference>
<feature type="transmembrane region" description="Helical" evidence="1">
    <location>
        <begin position="172"/>
        <end position="193"/>
    </location>
</feature>
<feature type="transmembrane region" description="Helical" evidence="1">
    <location>
        <begin position="99"/>
        <end position="118"/>
    </location>
</feature>
<dbReference type="RefSeq" id="WP_280514948.1">
    <property type="nucleotide sequence ID" value="NZ_CP047361.1"/>
</dbReference>
<organism evidence="2">
    <name type="scientific">Macrococcoides canis</name>
    <dbReference type="NCBI Taxonomy" id="1855823"/>
    <lineage>
        <taxon>Bacteria</taxon>
        <taxon>Bacillati</taxon>
        <taxon>Bacillota</taxon>
        <taxon>Bacilli</taxon>
        <taxon>Bacillales</taxon>
        <taxon>Staphylococcaceae</taxon>
        <taxon>Macrococcoides</taxon>
    </lineage>
</organism>
<gene>
    <name evidence="2" type="ORF">SD607_00027</name>
</gene>
<dbReference type="EMBL" id="MN728682">
    <property type="protein sequence ID" value="QHW12382.1"/>
    <property type="molecule type" value="Genomic_DNA"/>
</dbReference>
<feature type="transmembrane region" description="Helical" evidence="1">
    <location>
        <begin position="67"/>
        <end position="87"/>
    </location>
</feature>
<keyword evidence="1" id="KW-0472">Membrane</keyword>
<reference evidence="2" key="1">
    <citation type="journal article" date="2020" name="Antimicrob. Agents Chemother.">
        <title>The novel macrolide resistance genes mef(D), msr(F) and msr(H) are present on resistance islands in Macrococcus canis, Macrococcus caseolyticus and Staphylococcus aureus.</title>
        <authorList>
            <person name="Schwendener S."/>
            <person name="Dona V."/>
            <person name="Perreten V."/>
        </authorList>
    </citation>
    <scope>NUCLEOTIDE SEQUENCE</scope>
    <source>
        <strain evidence="2">SD607</strain>
    </source>
</reference>
<evidence type="ECO:0000256" key="1">
    <source>
        <dbReference type="SAM" id="Phobius"/>
    </source>
</evidence>
<name>A0A6G5ZYJ7_9STAP</name>
<sequence length="209" mass="24758">MRGEILYRSIKLRYRLLNMNNKEYLLDFNANKFVFIFPFLYLFTGVKAYEMTYEDSKQIEYDYHKPGFWFNAAPGMGVLLGVLIRPYIELLKIESSSAINIFLIIMLITLGCVLRLNISKKAEIKFKMVNEPIVLKIKPRLKDVIFVTWGMVFCIICVTASLYILLFYEQNILFYLGVILFLFLYMIMHFSLYRPGSVEVRILKAYKRR</sequence>
<protein>
    <submittedName>
        <fullName evidence="2">DUF443 family protein</fullName>
    </submittedName>
</protein>
<feature type="transmembrane region" description="Helical" evidence="1">
    <location>
        <begin position="28"/>
        <end position="46"/>
    </location>
</feature>
<feature type="transmembrane region" description="Helical" evidence="1">
    <location>
        <begin position="144"/>
        <end position="166"/>
    </location>
</feature>
<dbReference type="AlphaFoldDB" id="A0A6G5ZYJ7"/>
<dbReference type="InterPro" id="IPR005915">
    <property type="entry name" value="Tandem_5TM"/>
</dbReference>
<accession>A0A6G5ZYJ7</accession>
<evidence type="ECO:0000313" key="2">
    <source>
        <dbReference type="EMBL" id="QHW12382.1"/>
    </source>
</evidence>
<keyword evidence="1" id="KW-1133">Transmembrane helix</keyword>
<keyword evidence="1" id="KW-0812">Transmembrane</keyword>
<dbReference type="NCBIfam" id="TIGR01218">
    <property type="entry name" value="Gpos_tandem_5TM"/>
    <property type="match status" value="1"/>
</dbReference>
<proteinExistence type="predicted"/>